<sequence length="253" mass="26037">MRKWMFLTLALTFASASAQGDLPGLPADWQPVVTLAIGLLSGVLVGPITAIAKKLGRTEGPTTVAISAAISLVLTFGFSLWQAAVTQTNLPLGQTLLLATIAFLKSNGDYISRVFSTARGQGTPEVTVNLPTPEQPLAPAPIVIGDVVPPPDLKTPPPGVPASGLEPIPGLDTAPLGLLGGLPPQVVEQGIEVVISQMLAQAGLQATPQQLVRVAARLAVVTPDLMDGNAHLSAENRGRILDVILDLKAGGAL</sequence>
<feature type="chain" id="PRO_5043694389" evidence="2">
    <location>
        <begin position="19"/>
        <end position="253"/>
    </location>
</feature>
<accession>A0AAU6Q807</accession>
<keyword evidence="2" id="KW-0732">Signal</keyword>
<organism evidence="3">
    <name type="scientific">Deinococcus sp. VB142</name>
    <dbReference type="NCBI Taxonomy" id="3112952"/>
    <lineage>
        <taxon>Bacteria</taxon>
        <taxon>Thermotogati</taxon>
        <taxon>Deinococcota</taxon>
        <taxon>Deinococci</taxon>
        <taxon>Deinococcales</taxon>
        <taxon>Deinococcaceae</taxon>
        <taxon>Deinococcus</taxon>
    </lineage>
</organism>
<dbReference type="EMBL" id="CP149785">
    <property type="protein sequence ID" value="WYF46805.1"/>
    <property type="molecule type" value="Genomic_DNA"/>
</dbReference>
<feature type="transmembrane region" description="Helical" evidence="1">
    <location>
        <begin position="64"/>
        <end position="84"/>
    </location>
</feature>
<geneLocation type="plasmid" evidence="3">
    <name>p2</name>
</geneLocation>
<name>A0AAU6Q807_9DEIO</name>
<dbReference type="AlphaFoldDB" id="A0AAU6Q807"/>
<evidence type="ECO:0000256" key="1">
    <source>
        <dbReference type="SAM" id="Phobius"/>
    </source>
</evidence>
<keyword evidence="3" id="KW-0614">Plasmid</keyword>
<dbReference type="RefSeq" id="WP_339098330.1">
    <property type="nucleotide sequence ID" value="NZ_CP149785.1"/>
</dbReference>
<protein>
    <submittedName>
        <fullName evidence="3">Uncharacterized protein</fullName>
    </submittedName>
</protein>
<reference evidence="3" key="1">
    <citation type="submission" date="2024-03" db="EMBL/GenBank/DDBJ databases">
        <title>Deinococcus weizhi sp. nov., isolated from human skin.</title>
        <authorList>
            <person name="Wei Z."/>
            <person name="Tian F."/>
            <person name="Yang C."/>
            <person name="Xin L.T."/>
            <person name="Wen Z.J."/>
            <person name="Lan K.C."/>
            <person name="Yu L."/>
            <person name="Zhe W."/>
            <person name="Dan F.D."/>
            <person name="Jun W."/>
            <person name="Rui Z."/>
            <person name="Yong X.J."/>
            <person name="Ting Y."/>
            <person name="Wei X."/>
            <person name="Xu Z.G."/>
            <person name="Xin Z."/>
            <person name="Dong F.G."/>
            <person name="Ni X.M."/>
            <person name="Zheng M.G."/>
            <person name="Chun Y."/>
            <person name="Qian W.X."/>
        </authorList>
    </citation>
    <scope>NUCLEOTIDE SEQUENCE</scope>
    <source>
        <strain evidence="3">VB142</strain>
        <plasmid evidence="3">p2</plasmid>
    </source>
</reference>
<feature type="transmembrane region" description="Helical" evidence="1">
    <location>
        <begin position="34"/>
        <end position="52"/>
    </location>
</feature>
<evidence type="ECO:0000313" key="3">
    <source>
        <dbReference type="EMBL" id="WYF46805.1"/>
    </source>
</evidence>
<gene>
    <name evidence="3" type="ORF">WDJ50_18355</name>
</gene>
<keyword evidence="1" id="KW-0472">Membrane</keyword>
<evidence type="ECO:0000256" key="2">
    <source>
        <dbReference type="SAM" id="SignalP"/>
    </source>
</evidence>
<keyword evidence="1" id="KW-0812">Transmembrane</keyword>
<feature type="signal peptide" evidence="2">
    <location>
        <begin position="1"/>
        <end position="18"/>
    </location>
</feature>
<proteinExistence type="predicted"/>
<keyword evidence="1" id="KW-1133">Transmembrane helix</keyword>